<evidence type="ECO:0000313" key="1">
    <source>
        <dbReference type="EMBL" id="MBO1328059.1"/>
    </source>
</evidence>
<accession>A0ABS3LKB8</accession>
<dbReference type="Proteomes" id="UP000664399">
    <property type="component" value="Unassembled WGS sequence"/>
</dbReference>
<dbReference type="PROSITE" id="PS51257">
    <property type="entry name" value="PROKAR_LIPOPROTEIN"/>
    <property type="match status" value="1"/>
</dbReference>
<dbReference type="RefSeq" id="WP_207853891.1">
    <property type="nucleotide sequence ID" value="NZ_JAFVMG010000004.1"/>
</dbReference>
<sequence length="144" mass="15473">MTHARTPKRVGKTLLLTLLALSACEVPTKKERMLLDSMIGHPATDVVRSFGVPTRQFTTDNHLFLAYITQQTDYTMPMGGWGWGGGWGPGWGGGWGNGWGGGWGPGWGPGWGGGISTAYTYTCQTTFELVNGVVTAWTMRGDGC</sequence>
<reference evidence="1 2" key="1">
    <citation type="submission" date="2021-03" db="EMBL/GenBank/DDBJ databases">
        <title>The complete genome sequence of Acetobacter suratthaniensis TBRC 1719.</title>
        <authorList>
            <person name="Charoenyingcharoen P."/>
            <person name="Yukphan P."/>
        </authorList>
    </citation>
    <scope>NUCLEOTIDE SEQUENCE [LARGE SCALE GENOMIC DNA]</scope>
    <source>
        <strain evidence="1 2">TBRC 1719</strain>
    </source>
</reference>
<keyword evidence="2" id="KW-1185">Reference proteome</keyword>
<evidence type="ECO:0000313" key="2">
    <source>
        <dbReference type="Proteomes" id="UP000664399"/>
    </source>
</evidence>
<proteinExistence type="predicted"/>
<dbReference type="EMBL" id="JAFVMG010000004">
    <property type="protein sequence ID" value="MBO1328059.1"/>
    <property type="molecule type" value="Genomic_DNA"/>
</dbReference>
<gene>
    <name evidence="1" type="ORF">J2D75_06155</name>
</gene>
<comment type="caution">
    <text evidence="1">The sequence shown here is derived from an EMBL/GenBank/DDBJ whole genome shotgun (WGS) entry which is preliminary data.</text>
</comment>
<organism evidence="1 2">
    <name type="scientific">Acetobacter suratthaniensis</name>
    <dbReference type="NCBI Taxonomy" id="1502841"/>
    <lineage>
        <taxon>Bacteria</taxon>
        <taxon>Pseudomonadati</taxon>
        <taxon>Pseudomonadota</taxon>
        <taxon>Alphaproteobacteria</taxon>
        <taxon>Acetobacterales</taxon>
        <taxon>Acetobacteraceae</taxon>
        <taxon>Acetobacter</taxon>
    </lineage>
</organism>
<evidence type="ECO:0008006" key="3">
    <source>
        <dbReference type="Google" id="ProtNLM"/>
    </source>
</evidence>
<protein>
    <recommendedName>
        <fullName evidence="3">Lipoprotein</fullName>
    </recommendedName>
</protein>
<name>A0ABS3LKB8_9PROT</name>